<protein>
    <submittedName>
        <fullName evidence="6">Predicted arabinose efflux permease, MFS family</fullName>
    </submittedName>
</protein>
<proteinExistence type="predicted"/>
<dbReference type="InterPro" id="IPR020846">
    <property type="entry name" value="MFS_dom"/>
</dbReference>
<feature type="transmembrane region" description="Helical" evidence="4">
    <location>
        <begin position="255"/>
        <end position="275"/>
    </location>
</feature>
<reference evidence="7" key="1">
    <citation type="submission" date="2016-10" db="EMBL/GenBank/DDBJ databases">
        <authorList>
            <person name="Varghese N."/>
            <person name="Submissions S."/>
        </authorList>
    </citation>
    <scope>NUCLEOTIDE SEQUENCE [LARGE SCALE GENOMIC DNA]</scope>
    <source>
        <strain evidence="7">DSM 24213</strain>
    </source>
</reference>
<feature type="transmembrane region" description="Helical" evidence="4">
    <location>
        <begin position="139"/>
        <end position="159"/>
    </location>
</feature>
<feature type="transmembrane region" description="Helical" evidence="4">
    <location>
        <begin position="78"/>
        <end position="96"/>
    </location>
</feature>
<evidence type="ECO:0000259" key="5">
    <source>
        <dbReference type="PROSITE" id="PS50850"/>
    </source>
</evidence>
<keyword evidence="1 4" id="KW-0812">Transmembrane</keyword>
<dbReference type="PANTHER" id="PTHR23534">
    <property type="entry name" value="MFS PERMEASE"/>
    <property type="match status" value="1"/>
</dbReference>
<keyword evidence="2 4" id="KW-1133">Transmembrane helix</keyword>
<dbReference type="InterPro" id="IPR036259">
    <property type="entry name" value="MFS_trans_sf"/>
</dbReference>
<feature type="transmembrane region" description="Helical" evidence="4">
    <location>
        <begin position="306"/>
        <end position="328"/>
    </location>
</feature>
<dbReference type="SUPFAM" id="SSF103473">
    <property type="entry name" value="MFS general substrate transporter"/>
    <property type="match status" value="1"/>
</dbReference>
<dbReference type="PANTHER" id="PTHR23534:SF1">
    <property type="entry name" value="MAJOR FACILITATOR SUPERFAMILY PROTEIN"/>
    <property type="match status" value="1"/>
</dbReference>
<feature type="transmembrane region" description="Helical" evidence="4">
    <location>
        <begin position="102"/>
        <end position="127"/>
    </location>
</feature>
<organism evidence="6 7">
    <name type="scientific">Halopseudomonas yangmingensis</name>
    <dbReference type="NCBI Taxonomy" id="1720063"/>
    <lineage>
        <taxon>Bacteria</taxon>
        <taxon>Pseudomonadati</taxon>
        <taxon>Pseudomonadota</taxon>
        <taxon>Gammaproteobacteria</taxon>
        <taxon>Pseudomonadales</taxon>
        <taxon>Pseudomonadaceae</taxon>
        <taxon>Halopseudomonas</taxon>
    </lineage>
</organism>
<accession>A0A1I4QX06</accession>
<feature type="transmembrane region" description="Helical" evidence="4">
    <location>
        <begin position="46"/>
        <end position="66"/>
    </location>
</feature>
<feature type="transmembrane region" description="Helical" evidence="4">
    <location>
        <begin position="282"/>
        <end position="300"/>
    </location>
</feature>
<dbReference type="PROSITE" id="PS50850">
    <property type="entry name" value="MFS"/>
    <property type="match status" value="1"/>
</dbReference>
<evidence type="ECO:0000256" key="4">
    <source>
        <dbReference type="SAM" id="Phobius"/>
    </source>
</evidence>
<name>A0A1I4QX06_9GAMM</name>
<sequence>MHSPSLPHERRNIAILAACQILQMLSSITVMTLSGVVGLQLGPEPALATLPIALMMLGTLAATLPASLLMKRLGRRRGFILGALLGGVGGGLLSVTGVALNAFALFCAGNLLLGIYQAFAMYYRFAAAEAASLPRRSRAIAWVLAGGVAAAFLGPWNASLTNHWLIGLPNAAPYLIIALAALLASGLLLQLRLPDSTSTASAETERPLRLIVRQPTFVLALAAAAIAYAIMMLVMTATPLAMRARGFGMPEVALVMQWHVLGMFAPSFFSGILLARLGILRLLLLGCLLLAGCSLVALLGDSLGHFWLALVLLGIGWNFLFVGGSTLLTTVHRDSERGKVQGVNDLSIFSLVAIGSLLAGSLLHWLGWSGLNLAMLPLIAGLAVLALWQAWLKRVDR</sequence>
<feature type="transmembrane region" description="Helical" evidence="4">
    <location>
        <begin position="12"/>
        <end position="34"/>
    </location>
</feature>
<feature type="transmembrane region" description="Helical" evidence="4">
    <location>
        <begin position="171"/>
        <end position="189"/>
    </location>
</feature>
<dbReference type="RefSeq" id="WP_093474525.1">
    <property type="nucleotide sequence ID" value="NZ_FOUI01000005.1"/>
</dbReference>
<dbReference type="AlphaFoldDB" id="A0A1I4QX06"/>
<evidence type="ECO:0000256" key="2">
    <source>
        <dbReference type="ARBA" id="ARBA00022989"/>
    </source>
</evidence>
<dbReference type="OrthoDB" id="8558006at2"/>
<keyword evidence="3 4" id="KW-0472">Membrane</keyword>
<dbReference type="Gene3D" id="1.20.1250.20">
    <property type="entry name" value="MFS general substrate transporter like domains"/>
    <property type="match status" value="1"/>
</dbReference>
<evidence type="ECO:0000313" key="6">
    <source>
        <dbReference type="EMBL" id="SFM44622.1"/>
    </source>
</evidence>
<evidence type="ECO:0000313" key="7">
    <source>
        <dbReference type="Proteomes" id="UP000243629"/>
    </source>
</evidence>
<dbReference type="Proteomes" id="UP000243629">
    <property type="component" value="Unassembled WGS sequence"/>
</dbReference>
<evidence type="ECO:0000256" key="3">
    <source>
        <dbReference type="ARBA" id="ARBA00023136"/>
    </source>
</evidence>
<evidence type="ECO:0000256" key="1">
    <source>
        <dbReference type="ARBA" id="ARBA00022692"/>
    </source>
</evidence>
<feature type="transmembrane region" description="Helical" evidence="4">
    <location>
        <begin position="373"/>
        <end position="392"/>
    </location>
</feature>
<dbReference type="GO" id="GO:0022857">
    <property type="term" value="F:transmembrane transporter activity"/>
    <property type="evidence" value="ECO:0007669"/>
    <property type="project" value="InterPro"/>
</dbReference>
<dbReference type="STRING" id="1720063.SAMN05216217_10593"/>
<dbReference type="EMBL" id="FOUI01000005">
    <property type="protein sequence ID" value="SFM44622.1"/>
    <property type="molecule type" value="Genomic_DNA"/>
</dbReference>
<gene>
    <name evidence="6" type="ORF">SAMN05216217_10593</name>
</gene>
<feature type="transmembrane region" description="Helical" evidence="4">
    <location>
        <begin position="348"/>
        <end position="367"/>
    </location>
</feature>
<keyword evidence="7" id="KW-1185">Reference proteome</keyword>
<dbReference type="InterPro" id="IPR011701">
    <property type="entry name" value="MFS"/>
</dbReference>
<feature type="transmembrane region" description="Helical" evidence="4">
    <location>
        <begin position="216"/>
        <end position="235"/>
    </location>
</feature>
<feature type="domain" description="Major facilitator superfamily (MFS) profile" evidence="5">
    <location>
        <begin position="215"/>
        <end position="397"/>
    </location>
</feature>
<dbReference type="Pfam" id="PF07690">
    <property type="entry name" value="MFS_1"/>
    <property type="match status" value="1"/>
</dbReference>